<gene>
    <name evidence="7" type="ORF">K8352_09480</name>
</gene>
<keyword evidence="2" id="KW-1003">Cell membrane</keyword>
<feature type="transmembrane region" description="Helical" evidence="6">
    <location>
        <begin position="53"/>
        <end position="75"/>
    </location>
</feature>
<dbReference type="NCBIfam" id="TIGR00374">
    <property type="entry name" value="flippase-like domain"/>
    <property type="match status" value="1"/>
</dbReference>
<evidence type="ECO:0000256" key="5">
    <source>
        <dbReference type="ARBA" id="ARBA00023136"/>
    </source>
</evidence>
<keyword evidence="3 6" id="KW-0812">Transmembrane</keyword>
<evidence type="ECO:0000256" key="6">
    <source>
        <dbReference type="SAM" id="Phobius"/>
    </source>
</evidence>
<evidence type="ECO:0000313" key="7">
    <source>
        <dbReference type="EMBL" id="MCG2460977.1"/>
    </source>
</evidence>
<keyword evidence="4 6" id="KW-1133">Transmembrane helix</keyword>
<evidence type="ECO:0000313" key="8">
    <source>
        <dbReference type="Proteomes" id="UP001200642"/>
    </source>
</evidence>
<dbReference type="PANTHER" id="PTHR40277:SF1">
    <property type="entry name" value="BLL5419 PROTEIN"/>
    <property type="match status" value="1"/>
</dbReference>
<keyword evidence="5 6" id="KW-0472">Membrane</keyword>
<dbReference type="GO" id="GO:0005886">
    <property type="term" value="C:plasma membrane"/>
    <property type="evidence" value="ECO:0007669"/>
    <property type="project" value="UniProtKB-SubCell"/>
</dbReference>
<organism evidence="7 8">
    <name type="scientific">Cerina litoralis</name>
    <dbReference type="NCBI Taxonomy" id="2874477"/>
    <lineage>
        <taxon>Bacteria</taxon>
        <taxon>Pseudomonadati</taxon>
        <taxon>Bacteroidota</taxon>
        <taxon>Flavobacteriia</taxon>
        <taxon>Flavobacteriales</taxon>
        <taxon>Flavobacteriaceae</taxon>
        <taxon>Cerina</taxon>
    </lineage>
</organism>
<evidence type="ECO:0000256" key="4">
    <source>
        <dbReference type="ARBA" id="ARBA00022989"/>
    </source>
</evidence>
<evidence type="ECO:0000256" key="3">
    <source>
        <dbReference type="ARBA" id="ARBA00022692"/>
    </source>
</evidence>
<accession>A0AAE3ETT5</accession>
<dbReference type="Proteomes" id="UP001200642">
    <property type="component" value="Unassembled WGS sequence"/>
</dbReference>
<feature type="transmembrane region" description="Helical" evidence="6">
    <location>
        <begin position="198"/>
        <end position="220"/>
    </location>
</feature>
<sequence length="306" mass="34539">MNRRKKDLTALKKSMLVVKQRKQFVTIFKIVLSLILVYFVFTKINFADVLSVIGGATPFFLVLAITLFVLSKVIAAFRLNQYFHRLNIPLTQSSNLKLYLLGMFYNLFLPGGIGGDAYKGYLIKKRFDVATKRVVAVLVLDRLSGMLLLFIYACLLAMVIKTGVLSDFRIFFGLGTITSLMVFWFLNKRFFAYVLPVFWKSIGCSSLVQLAQLASVFFILKALHIDTDIMAYLLIFLVSSIVSVLPLTIGGIGSREVTFYYGATWLALDQNTSVSISMVFFLITAMVSLCGIAFHFKKPELIEKRL</sequence>
<proteinExistence type="predicted"/>
<comment type="subcellular location">
    <subcellularLocation>
        <location evidence="1">Cell membrane</location>
        <topology evidence="1">Multi-pass membrane protein</topology>
    </subcellularLocation>
</comment>
<evidence type="ECO:0000256" key="2">
    <source>
        <dbReference type="ARBA" id="ARBA00022475"/>
    </source>
</evidence>
<feature type="transmembrane region" description="Helical" evidence="6">
    <location>
        <begin position="232"/>
        <end position="254"/>
    </location>
</feature>
<feature type="transmembrane region" description="Helical" evidence="6">
    <location>
        <begin position="96"/>
        <end position="114"/>
    </location>
</feature>
<feature type="transmembrane region" description="Helical" evidence="6">
    <location>
        <begin position="21"/>
        <end position="41"/>
    </location>
</feature>
<dbReference type="AlphaFoldDB" id="A0AAE3ETT5"/>
<name>A0AAE3ETT5_9FLAO</name>
<dbReference type="PANTHER" id="PTHR40277">
    <property type="entry name" value="BLL5419 PROTEIN"/>
    <property type="match status" value="1"/>
</dbReference>
<feature type="transmembrane region" description="Helical" evidence="6">
    <location>
        <begin position="168"/>
        <end position="186"/>
    </location>
</feature>
<dbReference type="EMBL" id="JAIRBC010000012">
    <property type="protein sequence ID" value="MCG2460977.1"/>
    <property type="molecule type" value="Genomic_DNA"/>
</dbReference>
<comment type="caution">
    <text evidence="7">The sequence shown here is derived from an EMBL/GenBank/DDBJ whole genome shotgun (WGS) entry which is preliminary data.</text>
</comment>
<dbReference type="Pfam" id="PF03706">
    <property type="entry name" value="LPG_synthase_TM"/>
    <property type="match status" value="1"/>
</dbReference>
<protein>
    <submittedName>
        <fullName evidence="7">Flippase-like domain-containing protein</fullName>
    </submittedName>
</protein>
<reference evidence="7" key="1">
    <citation type="submission" date="2023-02" db="EMBL/GenBank/DDBJ databases">
        <title>Genome of Flavobacteriaceae gen. nov. sp. strain F89.</title>
        <authorList>
            <person name="Wang Y."/>
        </authorList>
    </citation>
    <scope>NUCLEOTIDE SEQUENCE</scope>
    <source>
        <strain evidence="7">F89</strain>
    </source>
</reference>
<dbReference type="InterPro" id="IPR022791">
    <property type="entry name" value="L-PG_synthase/AglD"/>
</dbReference>
<feature type="transmembrane region" description="Helical" evidence="6">
    <location>
        <begin position="274"/>
        <end position="296"/>
    </location>
</feature>
<evidence type="ECO:0000256" key="1">
    <source>
        <dbReference type="ARBA" id="ARBA00004651"/>
    </source>
</evidence>
<keyword evidence="8" id="KW-1185">Reference proteome</keyword>
<feature type="transmembrane region" description="Helical" evidence="6">
    <location>
        <begin position="134"/>
        <end position="156"/>
    </location>
</feature>
<dbReference type="RefSeq" id="WP_317902125.1">
    <property type="nucleotide sequence ID" value="NZ_JAIRBC010000012.1"/>
</dbReference>